<sequence>MRIVVIGSGVIGASIAYHLARAGAGVALVDRSGPAAMPSASWASAGGLRSQGRHAPEHAITKAAALRWTTLADELEADLEVSLGGHLHIAETAEEAAAVEARLAGDRAAGIAVARLEGAALRAAAPCLTPKAVLGAFSAGDGQAHPGRTAIAFAQAAARHGATCHFGQAARLRLVGDRATGVVLQDGGELDGDRVVLAAGAWSVAMLADLGLDLPLRWRGLQMLLSDVATPLLAPTVTAVGRNLSLKQSPSGQMMVGGRWFARPLGDRPAVEPIDAHVARQWSSAVAVVPAMARLKLAQVWAGVEAQTLDSLPLIGPAGPAGLYLATGFSNHGFQIAPEIGRLAAADMLERPQPVLEAFRVGRAMAGSDRAATFKAESCLL</sequence>
<organism evidence="3 4">
    <name type="scientific">Labrys monachus</name>
    <dbReference type="NCBI Taxonomy" id="217067"/>
    <lineage>
        <taxon>Bacteria</taxon>
        <taxon>Pseudomonadati</taxon>
        <taxon>Pseudomonadota</taxon>
        <taxon>Alphaproteobacteria</taxon>
        <taxon>Hyphomicrobiales</taxon>
        <taxon>Xanthobacteraceae</taxon>
        <taxon>Labrys</taxon>
    </lineage>
</organism>
<dbReference type="InterPro" id="IPR036188">
    <property type="entry name" value="FAD/NAD-bd_sf"/>
</dbReference>
<evidence type="ECO:0000313" key="4">
    <source>
        <dbReference type="Proteomes" id="UP001237448"/>
    </source>
</evidence>
<reference evidence="3 4" key="1">
    <citation type="submission" date="2023-07" db="EMBL/GenBank/DDBJ databases">
        <title>Genomic Encyclopedia of Type Strains, Phase IV (KMG-IV): sequencing the most valuable type-strain genomes for metagenomic binning, comparative biology and taxonomic classification.</title>
        <authorList>
            <person name="Goeker M."/>
        </authorList>
    </citation>
    <scope>NUCLEOTIDE SEQUENCE [LARGE SCALE GENOMIC DNA]</scope>
    <source>
        <strain evidence="3 4">DSM 5896</strain>
    </source>
</reference>
<keyword evidence="4" id="KW-1185">Reference proteome</keyword>
<dbReference type="Proteomes" id="UP001237448">
    <property type="component" value="Unassembled WGS sequence"/>
</dbReference>
<dbReference type="PANTHER" id="PTHR13847:SF287">
    <property type="entry name" value="FAD-DEPENDENT OXIDOREDUCTASE DOMAIN-CONTAINING PROTEIN 1"/>
    <property type="match status" value="1"/>
</dbReference>
<dbReference type="PANTHER" id="PTHR13847">
    <property type="entry name" value="SARCOSINE DEHYDROGENASE-RELATED"/>
    <property type="match status" value="1"/>
</dbReference>
<dbReference type="InterPro" id="IPR006076">
    <property type="entry name" value="FAD-dep_OxRdtase"/>
</dbReference>
<dbReference type="Pfam" id="PF01266">
    <property type="entry name" value="DAO"/>
    <property type="match status" value="1"/>
</dbReference>
<dbReference type="SUPFAM" id="SSF51905">
    <property type="entry name" value="FAD/NAD(P)-binding domain"/>
    <property type="match status" value="1"/>
</dbReference>
<proteinExistence type="predicted"/>
<comment type="caution">
    <text evidence="3">The sequence shown here is derived from an EMBL/GenBank/DDBJ whole genome shotgun (WGS) entry which is preliminary data.</text>
</comment>
<dbReference type="Gene3D" id="3.50.50.60">
    <property type="entry name" value="FAD/NAD(P)-binding domain"/>
    <property type="match status" value="1"/>
</dbReference>
<keyword evidence="1 3" id="KW-0560">Oxidoreductase</keyword>
<dbReference type="EC" id="1.5.3.1" evidence="3"/>
<dbReference type="GO" id="GO:0008115">
    <property type="term" value="F:sarcosine oxidase activity"/>
    <property type="evidence" value="ECO:0007669"/>
    <property type="project" value="UniProtKB-EC"/>
</dbReference>
<feature type="domain" description="FAD dependent oxidoreductase" evidence="2">
    <location>
        <begin position="2"/>
        <end position="346"/>
    </location>
</feature>
<accession>A0ABU0F7A1</accession>
<dbReference type="RefSeq" id="WP_307421682.1">
    <property type="nucleotide sequence ID" value="NZ_JAUSVK010000001.1"/>
</dbReference>
<dbReference type="Gene3D" id="3.30.9.10">
    <property type="entry name" value="D-Amino Acid Oxidase, subunit A, domain 2"/>
    <property type="match status" value="1"/>
</dbReference>
<evidence type="ECO:0000256" key="1">
    <source>
        <dbReference type="ARBA" id="ARBA00023002"/>
    </source>
</evidence>
<dbReference type="EMBL" id="JAUSVK010000001">
    <property type="protein sequence ID" value="MDQ0390490.1"/>
    <property type="molecule type" value="Genomic_DNA"/>
</dbReference>
<name>A0ABU0F7A1_9HYPH</name>
<gene>
    <name evidence="3" type="ORF">J3R73_000282</name>
</gene>
<evidence type="ECO:0000313" key="3">
    <source>
        <dbReference type="EMBL" id="MDQ0390490.1"/>
    </source>
</evidence>
<evidence type="ECO:0000259" key="2">
    <source>
        <dbReference type="Pfam" id="PF01266"/>
    </source>
</evidence>
<protein>
    <submittedName>
        <fullName evidence="3">Sarcosine oxidase subunit beta</fullName>
        <ecNumber evidence="3">1.5.3.1</ecNumber>
    </submittedName>
</protein>